<evidence type="ECO:0000313" key="1">
    <source>
        <dbReference type="EMBL" id="BCU03999.1"/>
    </source>
</evidence>
<dbReference type="EMBL" id="LC625835">
    <property type="protein sequence ID" value="BCU03999.1"/>
    <property type="molecule type" value="Genomic_DNA"/>
</dbReference>
<proteinExistence type="predicted"/>
<organism evidence="1 2">
    <name type="scientific">Pandoravirus japonicus</name>
    <dbReference type="NCBI Taxonomy" id="2823154"/>
    <lineage>
        <taxon>Viruses</taxon>
        <taxon>Pandoravirus</taxon>
    </lineage>
</organism>
<accession>A0A811BP79</accession>
<evidence type="ECO:0000313" key="2">
    <source>
        <dbReference type="Proteomes" id="UP001253637"/>
    </source>
</evidence>
<protein>
    <recommendedName>
        <fullName evidence="3">Ankyrin repeat protein</fullName>
    </recommendedName>
</protein>
<reference evidence="1" key="1">
    <citation type="submission" date="2021-04" db="EMBL/GenBank/DDBJ databases">
        <title>Draft Genome Sequence of Pandoravirus japonicus, Isolated from the Sabaishi River of Niigata, Japan.</title>
        <authorList>
            <person name="Hosokawa N."/>
            <person name="Takahashi H."/>
            <person name="Aoki K."/>
            <person name="Takemura M."/>
        </authorList>
    </citation>
    <scope>NUCLEOTIDE SEQUENCE</scope>
</reference>
<sequence>MASCDVAGGLSTRSPFTRLPYEIVVAVVGCLCLRDTAAAAASGARLAVAAREALDKRLASVLAAAGIDTHTDGGGGDVLAHYAALHNAIAYDDPVTVAAVLRAGVIASLDAPMPLIEVVSPWVPSVAAVFALTGDHHVCAAPPPSPARFMTCRMPSRDGNVPYQLDDDLGAARVSAVFLPRGPLQQTPLVKAVRCASRRVVRTLLSAGARPHPSPETLLACAMDRLVDDAVIVVRRRREGVGMRADDRWDAPQRRTIDGPGIVGDLLAAFARTPPPLGPLDVNPLSCLRGTLYWAKKAYPWNQLEEPTDGPLSRFARALSALLAAGYSPDERVSLIPQDRDMYGHLADGTGSACGDPTTRSAGDALADPFKRRRKVVDITEREAAAATRADCEHSRRASPYASERVFSLGLAAICAAYDAIPRLDDSNGPL</sequence>
<dbReference type="Proteomes" id="UP001253637">
    <property type="component" value="Segment"/>
</dbReference>
<name>A0A811BP79_9VIRU</name>
<evidence type="ECO:0008006" key="3">
    <source>
        <dbReference type="Google" id="ProtNLM"/>
    </source>
</evidence>